<dbReference type="SMART" id="SM00239">
    <property type="entry name" value="C2"/>
    <property type="match status" value="1"/>
</dbReference>
<dbReference type="InterPro" id="IPR000008">
    <property type="entry name" value="C2_dom"/>
</dbReference>
<evidence type="ECO:0000313" key="3">
    <source>
        <dbReference type="Proteomes" id="UP000559027"/>
    </source>
</evidence>
<comment type="caution">
    <text evidence="2">The sequence shown here is derived from an EMBL/GenBank/DDBJ whole genome shotgun (WGS) entry which is preliminary data.</text>
</comment>
<dbReference type="AlphaFoldDB" id="A0A8H5D9U0"/>
<protein>
    <recommendedName>
        <fullName evidence="1">C2 domain-containing protein</fullName>
    </recommendedName>
</protein>
<dbReference type="SUPFAM" id="SSF49562">
    <property type="entry name" value="C2 domain (Calcium/lipid-binding domain, CaLB)"/>
    <property type="match status" value="1"/>
</dbReference>
<dbReference type="PANTHER" id="PTHR46980:SF2">
    <property type="entry name" value="TRICALBIN-1-RELATED"/>
    <property type="match status" value="1"/>
</dbReference>
<organism evidence="2 3">
    <name type="scientific">Leucocoprinus leucothites</name>
    <dbReference type="NCBI Taxonomy" id="201217"/>
    <lineage>
        <taxon>Eukaryota</taxon>
        <taxon>Fungi</taxon>
        <taxon>Dikarya</taxon>
        <taxon>Basidiomycota</taxon>
        <taxon>Agaricomycotina</taxon>
        <taxon>Agaricomycetes</taxon>
        <taxon>Agaricomycetidae</taxon>
        <taxon>Agaricales</taxon>
        <taxon>Agaricineae</taxon>
        <taxon>Agaricaceae</taxon>
        <taxon>Leucocoprinus</taxon>
    </lineage>
</organism>
<sequence length="262" mass="29220">MQPVARQDGPERPGAGSQAHAIGAVCIQLQSAHLRKAAPVWLREFLPGPNPFVEISINGSRIVGRSQYSLKVLVDKAFGKGIFYNLGRLEDDTVHLAVGEKVWKTDKERGIVLFDVMFYKSIHRHKTEDDYVMGIMSLIMYEAMDLFSGDIPTNQLRPVVVISIELNGKTRVHATPRAFSENPRWHSHCEVLALRSKRTRLILEVKNGKTEIGHVDLPISEILRGEEQNGGWWPLSGSPAGRLRIEVELKALSGVDGDVVEL</sequence>
<name>A0A8H5D9U0_9AGAR</name>
<dbReference type="OrthoDB" id="67700at2759"/>
<keyword evidence="3" id="KW-1185">Reference proteome</keyword>
<evidence type="ECO:0000259" key="1">
    <source>
        <dbReference type="SMART" id="SM00239"/>
    </source>
</evidence>
<proteinExistence type="predicted"/>
<dbReference type="PANTHER" id="PTHR46980">
    <property type="entry name" value="TRICALBIN-1-RELATED"/>
    <property type="match status" value="1"/>
</dbReference>
<dbReference type="Gene3D" id="2.60.40.150">
    <property type="entry name" value="C2 domain"/>
    <property type="match status" value="1"/>
</dbReference>
<dbReference type="InterPro" id="IPR035892">
    <property type="entry name" value="C2_domain_sf"/>
</dbReference>
<evidence type="ECO:0000313" key="2">
    <source>
        <dbReference type="EMBL" id="KAF5356239.1"/>
    </source>
</evidence>
<dbReference type="Proteomes" id="UP000559027">
    <property type="component" value="Unassembled WGS sequence"/>
</dbReference>
<reference evidence="2 3" key="1">
    <citation type="journal article" date="2020" name="ISME J.">
        <title>Uncovering the hidden diversity of litter-decomposition mechanisms in mushroom-forming fungi.</title>
        <authorList>
            <person name="Floudas D."/>
            <person name="Bentzer J."/>
            <person name="Ahren D."/>
            <person name="Johansson T."/>
            <person name="Persson P."/>
            <person name="Tunlid A."/>
        </authorList>
    </citation>
    <scope>NUCLEOTIDE SEQUENCE [LARGE SCALE GENOMIC DNA]</scope>
    <source>
        <strain evidence="2 3">CBS 146.42</strain>
    </source>
</reference>
<dbReference type="Pfam" id="PF00168">
    <property type="entry name" value="C2"/>
    <property type="match status" value="1"/>
</dbReference>
<dbReference type="InterPro" id="IPR052455">
    <property type="entry name" value="Tricalbin_domain"/>
</dbReference>
<gene>
    <name evidence="2" type="ORF">D9756_004177</name>
</gene>
<accession>A0A8H5D9U0</accession>
<feature type="domain" description="C2" evidence="1">
    <location>
        <begin position="135"/>
        <end position="231"/>
    </location>
</feature>
<dbReference type="EMBL" id="JAACJO010000007">
    <property type="protein sequence ID" value="KAF5356239.1"/>
    <property type="molecule type" value="Genomic_DNA"/>
</dbReference>